<dbReference type="InParanoid" id="A5DVK2"/>
<evidence type="ECO:0000313" key="20">
    <source>
        <dbReference type="Proteomes" id="UP000001996"/>
    </source>
</evidence>
<dbReference type="Gene3D" id="1.10.238.10">
    <property type="entry name" value="EF-hand"/>
    <property type="match status" value="1"/>
</dbReference>
<name>A5DVK2_LODEL</name>
<feature type="transmembrane region" description="Helical" evidence="17">
    <location>
        <begin position="69"/>
        <end position="94"/>
    </location>
</feature>
<dbReference type="EMBL" id="CH981525">
    <property type="protein sequence ID" value="EDK43210.1"/>
    <property type="molecule type" value="Genomic_DNA"/>
</dbReference>
<keyword evidence="20" id="KW-1185">Reference proteome</keyword>
<evidence type="ECO:0000256" key="1">
    <source>
        <dbReference type="ARBA" id="ARBA00004651"/>
    </source>
</evidence>
<keyword evidence="7" id="KW-0106">Calcium</keyword>
<evidence type="ECO:0000256" key="3">
    <source>
        <dbReference type="ARBA" id="ARBA00022475"/>
    </source>
</evidence>
<dbReference type="InterPro" id="IPR002048">
    <property type="entry name" value="EF_hand_dom"/>
</dbReference>
<keyword evidence="2" id="KW-0813">Transport</keyword>
<keyword evidence="11 17" id="KW-0472">Membrane</keyword>
<feature type="compositionally biased region" description="Basic residues" evidence="16">
    <location>
        <begin position="459"/>
        <end position="477"/>
    </location>
</feature>
<dbReference type="InterPro" id="IPR050599">
    <property type="entry name" value="VDCC_alpha-1_subunit"/>
</dbReference>
<dbReference type="STRING" id="379508.A5DVK2"/>
<evidence type="ECO:0000256" key="12">
    <source>
        <dbReference type="ARBA" id="ARBA00023180"/>
    </source>
</evidence>
<dbReference type="GO" id="GO:0008331">
    <property type="term" value="F:high voltage-gated calcium channel activity"/>
    <property type="evidence" value="ECO:0007669"/>
    <property type="project" value="TreeGrafter"/>
</dbReference>
<dbReference type="Pfam" id="PF00520">
    <property type="entry name" value="Ion_trans"/>
    <property type="match status" value="1"/>
</dbReference>
<dbReference type="PANTHER" id="PTHR45628:SF7">
    <property type="entry name" value="VOLTAGE-DEPENDENT CALCIUM CHANNEL TYPE A SUBUNIT ALPHA-1"/>
    <property type="match status" value="1"/>
</dbReference>
<dbReference type="AlphaFoldDB" id="A5DVK2"/>
<keyword evidence="6 17" id="KW-0812">Transmembrane</keyword>
<evidence type="ECO:0000256" key="4">
    <source>
        <dbReference type="ARBA" id="ARBA00022568"/>
    </source>
</evidence>
<evidence type="ECO:0000256" key="2">
    <source>
        <dbReference type="ARBA" id="ARBA00022448"/>
    </source>
</evidence>
<evidence type="ECO:0000256" key="9">
    <source>
        <dbReference type="ARBA" id="ARBA00022989"/>
    </source>
</evidence>
<proteinExistence type="inferred from homology"/>
<dbReference type="InterPro" id="IPR005821">
    <property type="entry name" value="Ion_trans_dom"/>
</dbReference>
<dbReference type="GO" id="GO:0005891">
    <property type="term" value="C:voltage-gated calcium channel complex"/>
    <property type="evidence" value="ECO:0007669"/>
    <property type="project" value="TreeGrafter"/>
</dbReference>
<keyword evidence="9 17" id="KW-1133">Transmembrane helix</keyword>
<evidence type="ECO:0000256" key="13">
    <source>
        <dbReference type="ARBA" id="ARBA00023303"/>
    </source>
</evidence>
<keyword evidence="10" id="KW-0406">Ion transport</keyword>
<evidence type="ECO:0000256" key="16">
    <source>
        <dbReference type="SAM" id="MobiDB-lite"/>
    </source>
</evidence>
<evidence type="ECO:0000256" key="7">
    <source>
        <dbReference type="ARBA" id="ARBA00022837"/>
    </source>
</evidence>
<dbReference type="Proteomes" id="UP000001996">
    <property type="component" value="Unassembled WGS sequence"/>
</dbReference>
<keyword evidence="4" id="KW-0109">Calcium transport</keyword>
<dbReference type="eggNOG" id="KOG2301">
    <property type="taxonomic scope" value="Eukaryota"/>
</dbReference>
<dbReference type="FunFam" id="1.10.287.70:FF:000093">
    <property type="entry name" value="Calcium channel subunit Cch1"/>
    <property type="match status" value="1"/>
</dbReference>
<keyword evidence="8" id="KW-0851">Voltage-gated channel</keyword>
<dbReference type="HOGENOM" id="CLU_495286_0_0_1"/>
<dbReference type="InterPro" id="IPR011992">
    <property type="entry name" value="EF-hand-dom_pair"/>
</dbReference>
<dbReference type="OrthoDB" id="416585at2759"/>
<keyword evidence="5" id="KW-0107">Calcium channel</keyword>
<dbReference type="GO" id="GO:0005509">
    <property type="term" value="F:calcium ion binding"/>
    <property type="evidence" value="ECO:0007669"/>
    <property type="project" value="InterPro"/>
</dbReference>
<dbReference type="SUPFAM" id="SSF47473">
    <property type="entry name" value="EF-hand"/>
    <property type="match status" value="1"/>
</dbReference>
<reference evidence="19 20" key="1">
    <citation type="journal article" date="2009" name="Nature">
        <title>Evolution of pathogenicity and sexual reproduction in eight Candida genomes.</title>
        <authorList>
            <person name="Butler G."/>
            <person name="Rasmussen M.D."/>
            <person name="Lin M.F."/>
            <person name="Santos M.A."/>
            <person name="Sakthikumar S."/>
            <person name="Munro C.A."/>
            <person name="Rheinbay E."/>
            <person name="Grabherr M."/>
            <person name="Forche A."/>
            <person name="Reedy J.L."/>
            <person name="Agrafioti I."/>
            <person name="Arnaud M.B."/>
            <person name="Bates S."/>
            <person name="Brown A.J."/>
            <person name="Brunke S."/>
            <person name="Costanzo M.C."/>
            <person name="Fitzpatrick D.A."/>
            <person name="de Groot P.W."/>
            <person name="Harris D."/>
            <person name="Hoyer L.L."/>
            <person name="Hube B."/>
            <person name="Klis F.M."/>
            <person name="Kodira C."/>
            <person name="Lennard N."/>
            <person name="Logue M.E."/>
            <person name="Martin R."/>
            <person name="Neiman A.M."/>
            <person name="Nikolaou E."/>
            <person name="Quail M.A."/>
            <person name="Quinn J."/>
            <person name="Santos M.C."/>
            <person name="Schmitzberger F.F."/>
            <person name="Sherlock G."/>
            <person name="Shah P."/>
            <person name="Silverstein K.A."/>
            <person name="Skrzypek M.S."/>
            <person name="Soll D."/>
            <person name="Staggs R."/>
            <person name="Stansfield I."/>
            <person name="Stumpf M.P."/>
            <person name="Sudbery P.E."/>
            <person name="Srikantha T."/>
            <person name="Zeng Q."/>
            <person name="Berman J."/>
            <person name="Berriman M."/>
            <person name="Heitman J."/>
            <person name="Gow N.A."/>
            <person name="Lorenz M.C."/>
            <person name="Birren B.W."/>
            <person name="Kellis M."/>
            <person name="Cuomo C.A."/>
        </authorList>
    </citation>
    <scope>NUCLEOTIDE SEQUENCE [LARGE SCALE GENOMIC DNA]</scope>
    <source>
        <strain evidence="20">ATCC 11503 / BCRC 21390 / CBS 2605 / JCM 1781 / NBRC 1676 / NRRL YB-4239</strain>
    </source>
</reference>
<dbReference type="GO" id="GO:0098703">
    <property type="term" value="P:calcium ion import across plasma membrane"/>
    <property type="evidence" value="ECO:0007669"/>
    <property type="project" value="TreeGrafter"/>
</dbReference>
<evidence type="ECO:0000256" key="15">
    <source>
        <dbReference type="ARBA" id="ARBA00067459"/>
    </source>
</evidence>
<evidence type="ECO:0000256" key="5">
    <source>
        <dbReference type="ARBA" id="ARBA00022673"/>
    </source>
</evidence>
<keyword evidence="13" id="KW-0407">Ion channel</keyword>
<evidence type="ECO:0000256" key="17">
    <source>
        <dbReference type="SAM" id="Phobius"/>
    </source>
</evidence>
<gene>
    <name evidence="19" type="ORF">LELG_01388</name>
</gene>
<evidence type="ECO:0000256" key="6">
    <source>
        <dbReference type="ARBA" id="ARBA00022692"/>
    </source>
</evidence>
<dbReference type="PANTHER" id="PTHR45628">
    <property type="entry name" value="VOLTAGE-DEPENDENT CALCIUM CHANNEL TYPE A SUBUNIT ALPHA-1"/>
    <property type="match status" value="1"/>
</dbReference>
<feature type="domain" description="EF-hand" evidence="18">
    <location>
        <begin position="113"/>
        <end position="148"/>
    </location>
</feature>
<feature type="region of interest" description="Disordered" evidence="16">
    <location>
        <begin position="328"/>
        <end position="347"/>
    </location>
</feature>
<sequence length="550" mass="64017">MNQIFGLTRIGPNGTGNLNLRSVPKTLIVLFRCSFGEGWNYIMEDYTLSPPFCTNEKNLDHSDCGSKQYAYILFIAWNIISMYIFLNMFISLILDGFDYVNQKTRYGDLIKREEIRKFKRTWQKFDPQGTGYIKPIELPQLLHALHGALSFHFYTGQLEIKELCQMWIHRNDPKNPYDVTVDFDAIEQTVNQMDIPKIRARRKAYEMFMEEAFLTMELNDDPGISFTRILLQLPLYTTFDTGKCFNLIDYLERRLLVSKVQKKLHTKRVYETIAAYACRWKYQKDKRLGIKDDNLAFDKRLKRSSYLMNKDLWLNTDHPPTIFVSDEHEHENGYESKYEQGPEHDRFKNMTEGYARDNIDNDIDSINYDIDNPSHAPVNRSSLIYGDQSFSSGIYYPSSPVAKSSKSPQVPQNSSSSSTRKDLFITIPNSSKNMAAVLNTESEANKDVYEYKGESEKKQKQKQNQKNQKNKKNKKRFVNNATGEDVEEEEDNFAELGINRRQPQLVNPFESQEEEEVVTDTFGGEINTVDDILETSSWTDLRNISKTSER</sequence>
<evidence type="ECO:0000256" key="10">
    <source>
        <dbReference type="ARBA" id="ARBA00023065"/>
    </source>
</evidence>
<keyword evidence="3" id="KW-1003">Cell membrane</keyword>
<dbReference type="VEuPathDB" id="FungiDB:LELG_01388"/>
<protein>
    <recommendedName>
        <fullName evidence="15">Calcium-channel protein CCH1</fullName>
    </recommendedName>
</protein>
<evidence type="ECO:0000256" key="14">
    <source>
        <dbReference type="ARBA" id="ARBA00061395"/>
    </source>
</evidence>
<comment type="subcellular location">
    <subcellularLocation>
        <location evidence="1">Cell membrane</location>
        <topology evidence="1">Multi-pass membrane protein</topology>
    </subcellularLocation>
</comment>
<accession>A5DVK2</accession>
<evidence type="ECO:0000256" key="8">
    <source>
        <dbReference type="ARBA" id="ARBA00022882"/>
    </source>
</evidence>
<evidence type="ECO:0000313" key="19">
    <source>
        <dbReference type="EMBL" id="EDK43210.1"/>
    </source>
</evidence>
<keyword evidence="12" id="KW-0325">Glycoprotein</keyword>
<feature type="region of interest" description="Disordered" evidence="16">
    <location>
        <begin position="400"/>
        <end position="422"/>
    </location>
</feature>
<comment type="similarity">
    <text evidence="14">Belongs to the calcium channel alpha-1 subunit (TC 1.A.1.11) family.</text>
</comment>
<evidence type="ECO:0000259" key="18">
    <source>
        <dbReference type="PROSITE" id="PS50222"/>
    </source>
</evidence>
<evidence type="ECO:0000256" key="11">
    <source>
        <dbReference type="ARBA" id="ARBA00023136"/>
    </source>
</evidence>
<feature type="compositionally biased region" description="Low complexity" evidence="16">
    <location>
        <begin position="400"/>
        <end position="418"/>
    </location>
</feature>
<dbReference type="Gene3D" id="1.10.287.70">
    <property type="match status" value="1"/>
</dbReference>
<organism evidence="19 20">
    <name type="scientific">Lodderomyces elongisporus (strain ATCC 11503 / CBS 2605 / JCM 1781 / NBRC 1676 / NRRL YB-4239)</name>
    <name type="common">Yeast</name>
    <name type="synonym">Saccharomyces elongisporus</name>
    <dbReference type="NCBI Taxonomy" id="379508"/>
    <lineage>
        <taxon>Eukaryota</taxon>
        <taxon>Fungi</taxon>
        <taxon>Dikarya</taxon>
        <taxon>Ascomycota</taxon>
        <taxon>Saccharomycotina</taxon>
        <taxon>Pichiomycetes</taxon>
        <taxon>Debaryomycetaceae</taxon>
        <taxon>Candida/Lodderomyces clade</taxon>
        <taxon>Lodderomyces</taxon>
    </lineage>
</organism>
<feature type="region of interest" description="Disordered" evidence="16">
    <location>
        <begin position="452"/>
        <end position="486"/>
    </location>
</feature>
<dbReference type="PROSITE" id="PS50222">
    <property type="entry name" value="EF_HAND_2"/>
    <property type="match status" value="1"/>
</dbReference>